<proteinExistence type="inferred from homology"/>
<dbReference type="GO" id="GO:0015179">
    <property type="term" value="F:L-amino acid transmembrane transporter activity"/>
    <property type="evidence" value="ECO:0007669"/>
    <property type="project" value="TreeGrafter"/>
</dbReference>
<evidence type="ECO:0000256" key="2">
    <source>
        <dbReference type="ARBA" id="ARBA00006459"/>
    </source>
</evidence>
<organism evidence="17 18">
    <name type="scientific">Drosophila gunungcola</name>
    <name type="common">fruit fly</name>
    <dbReference type="NCBI Taxonomy" id="103775"/>
    <lineage>
        <taxon>Eukaryota</taxon>
        <taxon>Metazoa</taxon>
        <taxon>Ecdysozoa</taxon>
        <taxon>Arthropoda</taxon>
        <taxon>Hexapoda</taxon>
        <taxon>Insecta</taxon>
        <taxon>Pterygota</taxon>
        <taxon>Neoptera</taxon>
        <taxon>Endopterygota</taxon>
        <taxon>Diptera</taxon>
        <taxon>Brachycera</taxon>
        <taxon>Muscomorpha</taxon>
        <taxon>Ephydroidea</taxon>
        <taxon>Drosophilidae</taxon>
        <taxon>Drosophila</taxon>
        <taxon>Sophophora</taxon>
    </lineage>
</organism>
<name>A0A9P9YB96_9MUSC</name>
<keyword evidence="12" id="KW-0739">Sodium transport</keyword>
<keyword evidence="5" id="KW-0769">Symport</keyword>
<keyword evidence="6" id="KW-0029">Amino-acid transport</keyword>
<evidence type="ECO:0000256" key="15">
    <source>
        <dbReference type="SAM" id="Coils"/>
    </source>
</evidence>
<accession>A0A9P9YB96</accession>
<feature type="coiled-coil region" evidence="15">
    <location>
        <begin position="915"/>
        <end position="963"/>
    </location>
</feature>
<keyword evidence="15" id="KW-0175">Coiled coil</keyword>
<feature type="non-terminal residue" evidence="17">
    <location>
        <position position="1"/>
    </location>
</feature>
<evidence type="ECO:0000256" key="5">
    <source>
        <dbReference type="ARBA" id="ARBA00022847"/>
    </source>
</evidence>
<keyword evidence="9" id="KW-0406">Ion transport</keyword>
<evidence type="ECO:0000256" key="9">
    <source>
        <dbReference type="ARBA" id="ARBA00023065"/>
    </source>
</evidence>
<dbReference type="PROSITE" id="PS50267">
    <property type="entry name" value="NA_NEUROTRAN_SYMP_3"/>
    <property type="match status" value="1"/>
</dbReference>
<comment type="function">
    <text evidence="13">Unusual broad substrate spectrum amino acid:sodium cotransporter that promotes absorption of the D isomers of essential amino acids. Neutral amino acids are the preferred substrates, especially methionine and phenylalanine.</text>
</comment>
<dbReference type="GO" id="GO:0005886">
    <property type="term" value="C:plasma membrane"/>
    <property type="evidence" value="ECO:0007669"/>
    <property type="project" value="TreeGrafter"/>
</dbReference>
<dbReference type="InterPro" id="IPR000175">
    <property type="entry name" value="Na/ntran_symport"/>
</dbReference>
<evidence type="ECO:0000256" key="16">
    <source>
        <dbReference type="SAM" id="MobiDB-lite"/>
    </source>
</evidence>
<dbReference type="Proteomes" id="UP001059596">
    <property type="component" value="Unassembled WGS sequence"/>
</dbReference>
<gene>
    <name evidence="17" type="ORF">M5D96_013864</name>
</gene>
<keyword evidence="8" id="KW-0915">Sodium</keyword>
<evidence type="ECO:0000256" key="10">
    <source>
        <dbReference type="ARBA" id="ARBA00023136"/>
    </source>
</evidence>
<evidence type="ECO:0000313" key="18">
    <source>
        <dbReference type="Proteomes" id="UP001059596"/>
    </source>
</evidence>
<dbReference type="EMBL" id="JAMKOV010000144">
    <property type="protein sequence ID" value="KAI8033383.1"/>
    <property type="molecule type" value="Genomic_DNA"/>
</dbReference>
<reference evidence="17" key="1">
    <citation type="journal article" date="2023" name="Genome Biol. Evol.">
        <title>Long-read-based Genome Assembly of Drosophila gunungcola Reveals Fewer Chemosensory Genes in Flower-breeding Species.</title>
        <authorList>
            <person name="Negi A."/>
            <person name="Liao B.Y."/>
            <person name="Yeh S.D."/>
        </authorList>
    </citation>
    <scope>NUCLEOTIDE SEQUENCE</scope>
    <source>
        <strain evidence="17">Sukarami</strain>
    </source>
</reference>
<dbReference type="Pfam" id="PF00209">
    <property type="entry name" value="SNF"/>
    <property type="match status" value="1"/>
</dbReference>
<protein>
    <recommendedName>
        <fullName evidence="14">Sodium-dependent nutrient amino acid transporter 1</fullName>
    </recommendedName>
</protein>
<evidence type="ECO:0000256" key="14">
    <source>
        <dbReference type="ARBA" id="ARBA00040215"/>
    </source>
</evidence>
<feature type="coiled-coil region" evidence="15">
    <location>
        <begin position="318"/>
        <end position="381"/>
    </location>
</feature>
<dbReference type="GO" id="GO:0089718">
    <property type="term" value="P:amino acid import across plasma membrane"/>
    <property type="evidence" value="ECO:0007669"/>
    <property type="project" value="TreeGrafter"/>
</dbReference>
<feature type="compositionally biased region" description="Basic and acidic residues" evidence="16">
    <location>
        <begin position="858"/>
        <end position="894"/>
    </location>
</feature>
<comment type="similarity">
    <text evidence="2">Belongs to the sodium:neurotransmitter symporter (SNF) (TC 2.A.22) family.</text>
</comment>
<evidence type="ECO:0000313" key="17">
    <source>
        <dbReference type="EMBL" id="KAI8033383.1"/>
    </source>
</evidence>
<dbReference type="PANTHER" id="PTHR11616:SF321">
    <property type="entry name" value="SODIUM-DEPENDENT NUTRIENT AMINO ACID TRANSPORTER 1-RELATED"/>
    <property type="match status" value="1"/>
</dbReference>
<comment type="subcellular location">
    <subcellularLocation>
        <location evidence="1">Membrane</location>
        <topology evidence="1">Multi-pass membrane protein</topology>
    </subcellularLocation>
</comment>
<keyword evidence="18" id="KW-1185">Reference proteome</keyword>
<keyword evidence="11" id="KW-0325">Glycoprotein</keyword>
<dbReference type="InterPro" id="IPR037272">
    <property type="entry name" value="SNS_sf"/>
</dbReference>
<dbReference type="GO" id="GO:0005283">
    <property type="term" value="F:amino acid:sodium symporter activity"/>
    <property type="evidence" value="ECO:0007669"/>
    <property type="project" value="TreeGrafter"/>
</dbReference>
<keyword evidence="10" id="KW-0472">Membrane</keyword>
<keyword evidence="4" id="KW-0812">Transmembrane</keyword>
<evidence type="ECO:0000256" key="1">
    <source>
        <dbReference type="ARBA" id="ARBA00004141"/>
    </source>
</evidence>
<evidence type="ECO:0000256" key="12">
    <source>
        <dbReference type="ARBA" id="ARBA00023201"/>
    </source>
</evidence>
<dbReference type="SUPFAM" id="SSF161070">
    <property type="entry name" value="SNF-like"/>
    <property type="match status" value="1"/>
</dbReference>
<evidence type="ECO:0000256" key="11">
    <source>
        <dbReference type="ARBA" id="ARBA00023180"/>
    </source>
</evidence>
<feature type="coiled-coil region" evidence="15">
    <location>
        <begin position="1080"/>
        <end position="1143"/>
    </location>
</feature>
<comment type="caution">
    <text evidence="17">The sequence shown here is derived from an EMBL/GenBank/DDBJ whole genome shotgun (WGS) entry which is preliminary data.</text>
</comment>
<dbReference type="PANTHER" id="PTHR11616">
    <property type="entry name" value="SODIUM/CHLORIDE DEPENDENT TRANSPORTER"/>
    <property type="match status" value="1"/>
</dbReference>
<evidence type="ECO:0000256" key="4">
    <source>
        <dbReference type="ARBA" id="ARBA00022692"/>
    </source>
</evidence>
<evidence type="ECO:0000256" key="3">
    <source>
        <dbReference type="ARBA" id="ARBA00022448"/>
    </source>
</evidence>
<feature type="region of interest" description="Disordered" evidence="16">
    <location>
        <begin position="851"/>
        <end position="894"/>
    </location>
</feature>
<feature type="coiled-coil region" evidence="15">
    <location>
        <begin position="499"/>
        <end position="547"/>
    </location>
</feature>
<keyword evidence="3" id="KW-0813">Transport</keyword>
<evidence type="ECO:0000256" key="8">
    <source>
        <dbReference type="ARBA" id="ARBA00023053"/>
    </source>
</evidence>
<evidence type="ECO:0000256" key="6">
    <source>
        <dbReference type="ARBA" id="ARBA00022970"/>
    </source>
</evidence>
<evidence type="ECO:0000256" key="13">
    <source>
        <dbReference type="ARBA" id="ARBA00037785"/>
    </source>
</evidence>
<keyword evidence="7" id="KW-1133">Transmembrane helix</keyword>
<sequence length="1296" mass="148555">GSVGKGGGVPLFLHRIVRGSGQCLALSLHCSGEMGGAFLIPNMILLLLIERPVYYLEVIIGQFSSSSCIKAFDMVAIMKGIAYGQVYSTATTYCACIMALTIRYLVASFSEVLSWTYCLVEWGSSCVATGDSNDTSIGRALTSTRGRAFNRGSEPTSRDTSRIPTILRPRSIPTSRIPIRRLAGDPKRNTSPIRDTPLEAVTSASACSLPLLLGSENTPFSRKEKSHHRVIELNKVRGLEMQHKKLENLQSEFMHKIRTLAPPKASRSLQVCGRGGEREVQSPTESVQDLKVRCRAVVDSCFMLFYDHLQLIQKSKDEHEARNQREKIRNKLESLVNLKMNTIVEEIDQLCGPASKGGTRNKSLYREIARLRLEKKHIESKFFNIKKEHCDQMNQLRSDYEANLADELAASDHTITRIGLRMHHRLEEAHVGPDKARHFIDKQLAQIAFLVGELKEARELIVNLQQRQDFMDKGVKKKDLVNNELASKEEESRKLFGILKFKQREVRRQEHVIQLLKEQIARGSMALKEQEVRIVTMQEEIKRLKQTLSKRVTRRETLPQFGILLGGSNQCQCVFLALASSSENTVGDHERKPEVDKDSVKRTKCLPRQGLSQRLFQPFSRKEKSHHRVIELNKVRGLEMQHKKLENLQGVHAQNPHLGTPKLQGVYKFVAVVVTRSAKSWFTLTICTDCQESAKKHIESKFFNIKKEHCDQMNQLRSDYEANLADELAASDHTISELKKSLRRSEDGSRSLRIELGKLRSLAQIAFLVGELKEARELIVNLQQRQDFMDKGVKKKDLVIADLKLQMRNLEDHKNFLIMHADFAELNEKYRNAMMQIRSIKYQIHRIGDPISSRGSVKQRDDQIAGEDRSRSSDAHRSEPVDKQPAEDRAKLDKFTVNNELASKEEESRKLFGILKFKQREVRRQEHVIQLLKEQIARGSMALKEQEVRIVTMQEEIKRLKQTLSKPSSRNEKSHHRVNELNKVRGLEMQHKKLENLQSKFMHKIRILAPQKLQGVYKSVAVVVNEKCKVVVHADDLHRLPKNLPTESVHDLKVRCRAVVDSYFMLFYDHLQLIQKSKDEHEARNQREKIRNKLKEHCDQMNQLISEYEANLADELAACDHTISELKKSLRRSEDVVEELSQLVPEKSATLANEDGIIGELRIEMGKFSKLRMHHRLEEAHVGPDKARHFIDKQLAQIAFLVGELKEARELIVNLQQRQDFMDKGEQRAGLEGGGVAQTIGILSFKQREVSRQEHVIQLLKEQIARGSMALKEQEVRIVTMQEEIKRLKQTLKIKY</sequence>
<evidence type="ECO:0000256" key="7">
    <source>
        <dbReference type="ARBA" id="ARBA00022989"/>
    </source>
</evidence>